<feature type="transmembrane region" description="Helical" evidence="1">
    <location>
        <begin position="369"/>
        <end position="395"/>
    </location>
</feature>
<dbReference type="GO" id="GO:0015098">
    <property type="term" value="F:molybdate ion transmembrane transporter activity"/>
    <property type="evidence" value="ECO:0007669"/>
    <property type="project" value="InterPro"/>
</dbReference>
<evidence type="ECO:0000313" key="3">
    <source>
        <dbReference type="Proteomes" id="UP000809789"/>
    </source>
</evidence>
<accession>A0A8K0KX20</accession>
<feature type="transmembrane region" description="Helical" evidence="1">
    <location>
        <begin position="295"/>
        <end position="316"/>
    </location>
</feature>
<organism evidence="2 3">
    <name type="scientific">Elsinoe batatas</name>
    <dbReference type="NCBI Taxonomy" id="2601811"/>
    <lineage>
        <taxon>Eukaryota</taxon>
        <taxon>Fungi</taxon>
        <taxon>Dikarya</taxon>
        <taxon>Ascomycota</taxon>
        <taxon>Pezizomycotina</taxon>
        <taxon>Dothideomycetes</taxon>
        <taxon>Dothideomycetidae</taxon>
        <taxon>Myriangiales</taxon>
        <taxon>Elsinoaceae</taxon>
        <taxon>Elsinoe</taxon>
    </lineage>
</organism>
<feature type="transmembrane region" description="Helical" evidence="1">
    <location>
        <begin position="53"/>
        <end position="72"/>
    </location>
</feature>
<feature type="transmembrane region" description="Helical" evidence="1">
    <location>
        <begin position="263"/>
        <end position="283"/>
    </location>
</feature>
<proteinExistence type="predicted"/>
<feature type="transmembrane region" description="Helical" evidence="1">
    <location>
        <begin position="157"/>
        <end position="173"/>
    </location>
</feature>
<protein>
    <recommendedName>
        <fullName evidence="4">Molybdate transporter 1</fullName>
    </recommendedName>
</protein>
<sequence length="419" mass="43987">MSTLASHLRHISHHNLLTLRTSPFSELSGSLGDLGTLLPLLIALTLQGSISFSSTLVFSGLTNIFTGVYYGIPLPVQPMKAIAAVALTSNLSREETAGAGMFVGAAVLVGSVTGVLGVLERVVPLPVIRGIQLSAGLSLIMSAGTSLLRPLDWVSPVWDNYLLTLLAFLGLFFSSHRPAIPFALVVTLLGIVLSALALPSSRTGPNGPWIWHPTTLVPSGDAFLKGTLQAGLPQLPLTTLNSILAVSSLAHALHLDVPSPKSLGISVGLANLIAPWFGGMPVCHGSGGLAGQYRFGARSGASVIILGTVKLMLGLLVGDRAVGVLRGFPRSLLGVMVVAAGVELARVGGDVEGDEEKLGRKEKGTRWEAVLVTVAGALAFKNEGVGFLVGMIWWWGGMRMERWNSRGVVEREPLLGERI</sequence>
<feature type="transmembrane region" description="Helical" evidence="1">
    <location>
        <begin position="180"/>
        <end position="198"/>
    </location>
</feature>
<dbReference type="EMBL" id="JAESVG020000008">
    <property type="protein sequence ID" value="KAG8625107.1"/>
    <property type="molecule type" value="Genomic_DNA"/>
</dbReference>
<reference evidence="2" key="1">
    <citation type="submission" date="2021-07" db="EMBL/GenBank/DDBJ databases">
        <title>Elsinoe batatas strain:CRI-CJ2 Genome sequencing and assembly.</title>
        <authorList>
            <person name="Huang L."/>
        </authorList>
    </citation>
    <scope>NUCLEOTIDE SEQUENCE</scope>
    <source>
        <strain evidence="2">CRI-CJ2</strain>
    </source>
</reference>
<keyword evidence="1" id="KW-0812">Transmembrane</keyword>
<dbReference type="Pfam" id="PF16983">
    <property type="entry name" value="MFS_MOT1"/>
    <property type="match status" value="2"/>
</dbReference>
<keyword evidence="3" id="KW-1185">Reference proteome</keyword>
<feature type="transmembrane region" description="Helical" evidence="1">
    <location>
        <begin position="97"/>
        <end position="119"/>
    </location>
</feature>
<dbReference type="PANTHER" id="PTHR31970:SF9">
    <property type="entry name" value="MOLYBDATE TRANSPORTER 2"/>
    <property type="match status" value="1"/>
</dbReference>
<dbReference type="PANTHER" id="PTHR31970">
    <property type="match status" value="1"/>
</dbReference>
<evidence type="ECO:0000313" key="2">
    <source>
        <dbReference type="EMBL" id="KAG8625107.1"/>
    </source>
</evidence>
<dbReference type="OrthoDB" id="5402974at2759"/>
<name>A0A8K0KX20_9PEZI</name>
<gene>
    <name evidence="2" type="ORF">KVT40_006858</name>
</gene>
<keyword evidence="1" id="KW-1133">Transmembrane helix</keyword>
<dbReference type="InterPro" id="IPR031563">
    <property type="entry name" value="MOT1/MOT2"/>
</dbReference>
<feature type="transmembrane region" description="Helical" evidence="1">
    <location>
        <begin position="131"/>
        <end position="151"/>
    </location>
</feature>
<evidence type="ECO:0000256" key="1">
    <source>
        <dbReference type="SAM" id="Phobius"/>
    </source>
</evidence>
<comment type="caution">
    <text evidence="2">The sequence shown here is derived from an EMBL/GenBank/DDBJ whole genome shotgun (WGS) entry which is preliminary data.</text>
</comment>
<dbReference type="Proteomes" id="UP000809789">
    <property type="component" value="Unassembled WGS sequence"/>
</dbReference>
<dbReference type="AlphaFoldDB" id="A0A8K0KX20"/>
<evidence type="ECO:0008006" key="4">
    <source>
        <dbReference type="Google" id="ProtNLM"/>
    </source>
</evidence>
<keyword evidence="1" id="KW-0472">Membrane</keyword>